<dbReference type="InterPro" id="IPR006143">
    <property type="entry name" value="RND_pump_MFP"/>
</dbReference>
<dbReference type="GO" id="GO:1990281">
    <property type="term" value="C:efflux pump complex"/>
    <property type="evidence" value="ECO:0007669"/>
    <property type="project" value="TreeGrafter"/>
</dbReference>
<feature type="domain" description="CusB-like beta-barrel" evidence="4">
    <location>
        <begin position="244"/>
        <end position="313"/>
    </location>
</feature>
<dbReference type="Gene3D" id="2.40.30.170">
    <property type="match status" value="1"/>
</dbReference>
<dbReference type="EMBL" id="JACHOV010000002">
    <property type="protein sequence ID" value="MBB4640235.1"/>
    <property type="molecule type" value="Genomic_DNA"/>
</dbReference>
<reference evidence="7 8" key="1">
    <citation type="submission" date="2020-08" db="EMBL/GenBank/DDBJ databases">
        <title>Genomic Encyclopedia of Type Strains, Phase IV (KMG-IV): sequencing the most valuable type-strain genomes for metagenomic binning, comparative biology and taxonomic classification.</title>
        <authorList>
            <person name="Goeker M."/>
        </authorList>
    </citation>
    <scope>NUCLEOTIDE SEQUENCE [LARGE SCALE GENOMIC DNA]</scope>
    <source>
        <strain evidence="7 8">DSM 7465</strain>
    </source>
</reference>
<feature type="domain" description="YknX-like C-terminal permuted SH3-like" evidence="6">
    <location>
        <begin position="321"/>
        <end position="386"/>
    </location>
</feature>
<keyword evidence="3" id="KW-0472">Membrane</keyword>
<keyword evidence="3" id="KW-1133">Transmembrane helix</keyword>
<dbReference type="AlphaFoldDB" id="A0A840HQM3"/>
<evidence type="ECO:0000256" key="2">
    <source>
        <dbReference type="SAM" id="Coils"/>
    </source>
</evidence>
<evidence type="ECO:0000256" key="3">
    <source>
        <dbReference type="SAM" id="Phobius"/>
    </source>
</evidence>
<feature type="coiled-coil region" evidence="2">
    <location>
        <begin position="134"/>
        <end position="161"/>
    </location>
</feature>
<evidence type="ECO:0000313" key="7">
    <source>
        <dbReference type="EMBL" id="MBB4640235.1"/>
    </source>
</evidence>
<protein>
    <submittedName>
        <fullName evidence="7">RND family efflux transporter MFP subunit</fullName>
    </submittedName>
</protein>
<name>A0A840HQM3_9SPHN</name>
<proteinExistence type="inferred from homology"/>
<dbReference type="Pfam" id="PF25989">
    <property type="entry name" value="YknX_C"/>
    <property type="match status" value="1"/>
</dbReference>
<evidence type="ECO:0000259" key="6">
    <source>
        <dbReference type="Pfam" id="PF25989"/>
    </source>
</evidence>
<dbReference type="Pfam" id="PF25954">
    <property type="entry name" value="Beta-barrel_RND_2"/>
    <property type="match status" value="1"/>
</dbReference>
<evidence type="ECO:0000256" key="1">
    <source>
        <dbReference type="ARBA" id="ARBA00009477"/>
    </source>
</evidence>
<gene>
    <name evidence="7" type="ORF">HNQ99_000523</name>
</gene>
<evidence type="ECO:0000259" key="5">
    <source>
        <dbReference type="Pfam" id="PF25973"/>
    </source>
</evidence>
<accession>A0A840HQM3</accession>
<dbReference type="Pfam" id="PF25973">
    <property type="entry name" value="BSH_CzcB"/>
    <property type="match status" value="1"/>
</dbReference>
<dbReference type="NCBIfam" id="TIGR01730">
    <property type="entry name" value="RND_mfp"/>
    <property type="match status" value="1"/>
</dbReference>
<dbReference type="SUPFAM" id="SSF111369">
    <property type="entry name" value="HlyD-like secretion proteins"/>
    <property type="match status" value="1"/>
</dbReference>
<keyword evidence="8" id="KW-1185">Reference proteome</keyword>
<evidence type="ECO:0000313" key="8">
    <source>
        <dbReference type="Proteomes" id="UP000575068"/>
    </source>
</evidence>
<evidence type="ECO:0000259" key="4">
    <source>
        <dbReference type="Pfam" id="PF25954"/>
    </source>
</evidence>
<comment type="similarity">
    <text evidence="1">Belongs to the membrane fusion protein (MFP) (TC 8.A.1) family.</text>
</comment>
<feature type="transmembrane region" description="Helical" evidence="3">
    <location>
        <begin position="28"/>
        <end position="49"/>
    </location>
</feature>
<dbReference type="Gene3D" id="2.40.50.100">
    <property type="match status" value="1"/>
</dbReference>
<dbReference type="InterPro" id="IPR058647">
    <property type="entry name" value="BSH_CzcB-like"/>
</dbReference>
<keyword evidence="3" id="KW-0812">Transmembrane</keyword>
<dbReference type="InterPro" id="IPR058637">
    <property type="entry name" value="YknX-like_C"/>
</dbReference>
<dbReference type="RefSeq" id="WP_184474099.1">
    <property type="nucleotide sequence ID" value="NZ_JACHOV010000002.1"/>
</dbReference>
<dbReference type="PANTHER" id="PTHR30469:SF15">
    <property type="entry name" value="HLYD FAMILY OF SECRETION PROTEINS"/>
    <property type="match status" value="1"/>
</dbReference>
<dbReference type="PANTHER" id="PTHR30469">
    <property type="entry name" value="MULTIDRUG RESISTANCE PROTEIN MDTA"/>
    <property type="match status" value="1"/>
</dbReference>
<keyword evidence="2" id="KW-0175">Coiled coil</keyword>
<feature type="domain" description="CzcB-like barrel-sandwich hybrid" evidence="5">
    <location>
        <begin position="102"/>
        <end position="230"/>
    </location>
</feature>
<dbReference type="Gene3D" id="2.40.420.20">
    <property type="match status" value="1"/>
</dbReference>
<dbReference type="Gene3D" id="1.10.287.470">
    <property type="entry name" value="Helix hairpin bin"/>
    <property type="match status" value="1"/>
</dbReference>
<dbReference type="Proteomes" id="UP000575068">
    <property type="component" value="Unassembled WGS sequence"/>
</dbReference>
<organism evidence="7 8">
    <name type="scientific">Rhizorhapis suberifaciens</name>
    <name type="common">corky root of lettuce</name>
    <dbReference type="NCBI Taxonomy" id="13656"/>
    <lineage>
        <taxon>Bacteria</taxon>
        <taxon>Pseudomonadati</taxon>
        <taxon>Pseudomonadota</taxon>
        <taxon>Alphaproteobacteria</taxon>
        <taxon>Sphingomonadales</taxon>
        <taxon>Sphingomonadaceae</taxon>
        <taxon>Rhizorhapis</taxon>
    </lineage>
</organism>
<comment type="caution">
    <text evidence="7">The sequence shown here is derived from an EMBL/GenBank/DDBJ whole genome shotgun (WGS) entry which is preliminary data.</text>
</comment>
<dbReference type="GO" id="GO:0015562">
    <property type="term" value="F:efflux transmembrane transporter activity"/>
    <property type="evidence" value="ECO:0007669"/>
    <property type="project" value="TreeGrafter"/>
</dbReference>
<dbReference type="InterPro" id="IPR058792">
    <property type="entry name" value="Beta-barrel_RND_2"/>
</dbReference>
<sequence length="394" mass="41729">MNYETRFTQEADIEDGSEAAPRRRKRTIIIAAGAAMLMIIALIIALKFMNGGTNDVAEGADLSQTPRVTVVVPGRQMVDRVVNATGSLAARREMPVGVVGEGGMVLRVLVEPGDWVRAGQPLAMIERAVQTQEARALAAQIDVARADARLAQAELDRAQALVSRGFISKADIDRKTATRDAARARVNVAQAQHREALARTGRLDIRAPAAGLVLTRNVEPGQVVSSSSGVLFRMAKGGEMEMLAEVSEGDLARVSPGMSAKVAPVGFGQSFIGRVWQVSPVVDPQSRLGTARILLSYDKALRPGGFASARIVSGTTEAPLLPESAVLSDDKGSYVYAINGRNEVERRAVQIGQVSSEGVAISQGLSGNEKVVLTAGAFLNPGQKVRPMVKKASS</sequence>